<gene>
    <name evidence="10" type="ORF">CYMTET_33097</name>
</gene>
<evidence type="ECO:0000256" key="2">
    <source>
        <dbReference type="ARBA" id="ARBA00022490"/>
    </source>
</evidence>
<accession>A0AAE0KRA4</accession>
<evidence type="ECO:0000259" key="9">
    <source>
        <dbReference type="PROSITE" id="PS51981"/>
    </source>
</evidence>
<comment type="subcellular location">
    <subcellularLocation>
        <location evidence="1">Cytoplasm</location>
    </subcellularLocation>
</comment>
<proteinExistence type="predicted"/>
<keyword evidence="8" id="KW-1133">Transmembrane helix</keyword>
<evidence type="ECO:0000256" key="1">
    <source>
        <dbReference type="ARBA" id="ARBA00004496"/>
    </source>
</evidence>
<comment type="caution">
    <text evidence="10">The sequence shown here is derived from an EMBL/GenBank/DDBJ whole genome shotgun (WGS) entry which is preliminary data.</text>
</comment>
<sequence length="5324" mass="582524">MRDFMVRRSTLTQYQFDFIPQFHQRRELRLVGMAFVERVGTFLDYALSIAEDGGSATFICQYLTCLYNRIKLCEHQACRNYCAFPYISEKVEAVIRCQQPSAVNALLLTIAWFPGSCVDEAQATARVYFAKRLLELLCISPPVDFLNTDTASRARLNTVVVDLLRRAKAPYWAVAGLPWGLELKSFFSLLSDFQPDPQYEVQYLTVLTSTPSFSLRNLDRSIVWKVLEQLMKTAPTVRAIAALMYDTTWAVDSLSGQHESAVVFRDELDLHIPDSKGNELLSEAVRRCCALSTTAQIGSSLKELPPQQTNLIQHLQMLFMDRLLKPQSSSSGVESVSCDDLVQMLPAMTLQRGQKHSVLTMVARSYPEVYLSLLSRWQAIWTDLSPQVLEAASVAFVDNLVRRARSTPSGSTAVFCNVQAGLGLLQDAAGSMPPALHQQLRSEICSQLQSSCKQLLPLRGLLRAARQLGYDPNFYTNPEAQELLLSNMRASLPRHLGNRSVTTALSVMSQLCEVSQESRKCCVPNEIAAKTFCMAIDFIFKDQLCLHPTSSALVDVLCHTNSFWLIVLRATQGRHLRATRSDLPTPMGAFAGHRLVIRLVAQLDDFASGITNLTWTVAEARVLLEVPAHVLQEYLEATTRPAPSSASSASTPKEMTSDVLAQCSRLRTAIHSIEQSFSYLQAFLLNCCEDRAVDWSECASWLASLQGSFSASPLSAIEVGGDDSVDANAYWGPQLPEVVRQAARQVYHLRDSVLFQGVWHRLVDDASGKESATVDDASGKESATNMVPLALMQMQEIAERMVRGPEFSIQEILTIFGTLQITEREFELVLPEGAHAAAASGHLQVLKGDLQWVARQQELHTKAQCLEMLLEMFDVYTYADVAHREPPLERADRQSLRLATLASTVRGLQECFADKELSVSKLRRSSEALDRLLREFSAVMPMVEVLGAQHGDTFVQFLRRATYHEFRVALLDSAEEGSATFLGEDVVSDLLKCKLFLDPLLTPDFQAELHAAGDPGQLLLRRLSTRMAEQGDCIPSCVSCVSHVHALERMYNGMANREVLTRDVIQAIMRCGSFRFQVDGIRCQYWAETAGVGEKEVEAEMRYDAGSLSSLRSRALLFNNKDLLEVMSAFCHTVNRAAAVSDCISSLCSLGHLDYRSTDKAVPPAKELEELEARVLGDLVAWEHSLKAAWSEHYLLSFFAGSQLWQLHDWMHAQSSDGVVAASREQQAERMVVSRGQDLLRTLHPAIFDSAAGGIGVQEALSNHVAPAGGAHEKLMGIGAALHAILHGVEPSAPRAFGAAAADVPGAAALQPRRLVKPGQLFVARTDGHEVLAMVMELFRSEGAFPERSQLLFCQGTTPWEELQAFLHRAFFADQCELTTGKLFVIAGCEALGEAAQLELVRGVRWLVHQQGHSALFRLALLCNSSKAGCGTTVQQLLDEFSACIQELSPLLEQEMQHCLKRVPQREVLVVTSDRPGLGKTETIRGLAAQQGRPLITLPVYDGMTRDAMIQRLVACLDEYRDGLDCSLHIIVTPVKDAEAMSIMLFELLVVGSLQGDIASRGATLAHMHCSHVFLEVANTPLGDLQRRVKICDYFHRNHLEFDRARLLLSSEITSDVQIVCNYLRLLEEGHVDGTMLSFGEFGACEGLATQRSAQALPPEDCCRLLSEQFLDALEEPSFNLLNTFTAVLANQLRIFTVSDFFNTEVMCELFADYPAFRSLVLTSLVETARVFASRSVGATKRLQHTSVIGDQEAHEAEALTSRLAQMLSWESSNHLMVILQPSGGVAALYRELAHVPAHIRQLYESQMCPTRYRQAASLPDYRTMRSEELLEELAKLVRRSGSSEGLAGLSYAVTADNLLKMAVIHLRLMAGVPVLLMGETGCGKTSLVRFLAHVSDMPEDCFVVLNVHAGVTQEELVHYVRKCESLSEMKGRPVWAFLDECNTCGHMALVNELVCHRSLLGRPLHRHVTVIAACNPYRKRNPLKLPPSAGFNSKLRPDSMSSLVYRVNPLPETMLDYVWDFGNLSAQDERRYVSRILANAVESDLLVEAAIMSHGFVREVEEMCSVSLRDICRLKLLAAWFLDKLSAREECARKERREHQARADGSYFSGVSRYLYYMRSRDHHHRTKGGPSASKAVTEQQLRHRAIVLALLHCYYCRLATAEHRQAYLQRLAGVLQTAGHKHMDARWIRQEMRAEQLEWVNRMELPEGTARNEALLENVFVLLVCVLNRLPVFLVGKPGCSKSLAFQLINSSLRGADSKDPFLKTLPQLYVLSYQGSEDSKSEGIERVFDRAKRYAEKNDGNVVLPVVLLDEVGLAEVSPHNPLKVLHSLLEVEAEEQFRPGTGAALSYAAVGISNWALDAAKMNRAVWISRPDPGLEDLELTAEAIVESINGSARQTGELRELLHSLAATYHAFQVVQRGATEGSRNFHGLRDFYSLIKCVAAHVQAGGCAADEQAVTHAIARNFGGAPESVQHFLELFLAFLAQRGWCWRASASSGGLPPLSALVCENLADASARHLMLLTRGDSAISVLHAFCSKDPGTGRQLLVHPVCMVGSQFADDQVEEHSFECLQQVILCMETGRQLILIGHERIYGALYDMLNQHYVVVNGRRHCRVALGADSNPMCRVHEDFRCVVLVDERRVDYSDPPFLNRFEKQLLRFGDIVRSSPAQQEALEALEAWVQQAACIFPDDAAGRQADFDARDAFCGYHHDTLPSLVLLHRAARQDRDGRRGDADRHVDADVEEILTACKRTLMTTASADAVARLQLSALALDRREETADLIAGYRQDLRHVSLVECWKYQHQCVAANHRPVEPGDNDDEGDDRGGQASAKQVSNTGRSESRGSGRQRLLIMTYSPLTTCPRSTLGDVCSCKVLNLGKFASERMLSSEIEHFWSEDCEEELLVVQCDAVLHAKHLPLCRHKMEDAENEYQQTHLAPDDLAEAAQPPPASQDGDAEVSTEAAPSRAAAADGGSRGSARRRVPKSQMIVVHMRRSTFEGEEDDSWQLNLLVDWEQVMVDKLDGDVGDVELLRAAHEGSLTSLLSSGGLSAERLVHSELPWSLQCMKFPEADDRMVLTHVRRSLDTLRGSPELMRELAERVVRHIAYGEVRTARREDQRHEADGGSSWVARLACSRQQLAENGTLAGAVRNHARLRVRQPLAKLMYTLERQSALASLNACLGGESPAPEDFALWRSLFLTDAALDISGVVGAASGPECFALAEHHPHVRWPLSTIIASAVEASRGVFMELCAEGRGGCAREGASRQGEQAWSAAREESFLRGLPGRVLQLRPTLCQVIKKSAQSGAGRSTESGAFRRDGDDQAVTSGERQVDAACGEIDGSVELTIGRQRTGLSGMDGMPQNADQRLPPPEGEKESGPQPMSDSEMKVGAHDYLASEAESALNQPSSQPGARHGLQGWSGRAGLVAGAPTARAAAWRLTGLAGVLELGWTACTQLHGYILRQLLGRLCAAAAVNEHPQTGLVPFTENGLAHPDTPSRASPAELPAMLSAAALVTCAAALFAALSIRAFGRAKLEDLRHQPAPQLHAGAVVLELMAVHVDQRRTGQFGLIYLVVKTCLLLQPHLVSAAVCLFVFYVLLLYRHPGRAGTLRACLCREWTDHICMGAAAWAPLWQLVTQSARAPQTARASLERAASAPYDECASSAAGPSLGEAGVELVHGQPGSGGGARRGEDDAAKARALESLESSHGVAADVVEDFARMLWQHRERYFEDFVGIAADRMNRADWSAQQQANTVQVLQLALSVPAFGRQASEPLSVHTHLWKLQTQKLQLTAGLLFDRHVAEAAAEAAAQGAASWGDQAARIVSAACAHLCHALRGIQITDSCHRQPSSGMSSSGHELGDNEEATRQDARAGDGEDRATKLALTAWQRQAALCAGCSRELRSAMPDEYLEPTSMQLLHMCMDVVSSLVLPFQIGGELVAYITAATSVSDMGAAAACRSDSSPQKSPGSVLEVLGSMRQQARVRHATEVTCAIDDYLCVLLRRLLSEDDDGMIRVIAGAECVNEELKFSVVCAMAFSEGRASAGTAPLAGSGDEIDGSQCAALPRFKSWPWDPSRLPPMMAQVYQGILLDDVEDGEDVASRFWNNDLPGLMDFELLSAALQDHHVSDSWCAALACDVLHASFAERLAGQGQHSAGGNLSDLQPTFKRALASMAEDGAALDAVCGAAFAKAYIDTLAKPIIQAYLTPCSAPVADSSRRAADEAFGVCNAVLGDCAPSALQQGLRVYLLKGLRESSSLQQLKQECKAGRLSRAMPWLEQLPWELSVESQLGFNPFALCEGYAASKSAIEEAFRGGGEGLCSRAPAELRGALVGSDGGRALLLSVASTAYLARTAQDQDWALMSRRMGSLVSSLRGSSEGEASDTSGVLVTNWLGCLACNEFGEGGSSLQMTQGSGLTDVVLASLLVQLTGVLLNAADEATASPFALYFQDPEAAASDFVIAMPSDEFLGILRALHAAGSGGVSRYQCSCGYMYTVGECGQTDESGVCPSCSSVIGNAHGGSTHVPAPRQRRLDAGLVHTADEVADTCGYVAVPATQMVSATHSERGLPPAAFRVMHLLTHLALAAGSIARRAPPSDGEPTGTMRAGGQDDEALARFMGKAASREGALPERQATSCGALRECLAAVKSDLAALCELLPGCSAEGVCALLHAVILRLPDSLGQGCDRLRSAAARAQWENAFAASYLDALSTSGQPAASADPATTSREWLARFTGFNTTAAAENLAFDALVEEHHAELHHEAGTQGPHRPTIGSCSADKQHAPTLYKPRLLRRIQPPSLQSLHAALLSTEGGAPAQYPFLDLFLRLRSELELLQHLPPLLEWTRLIQHTWARRLTREEARSKDAHWLLERHRGVFDEDLAGAFRAFARAWNAAAPLVRSFECAGNISMPTIDESGHGAALSLCLVDRRDDGVLVRLAVEALAGIQNRFLESVIPLIRQCPRLQHLALGGGAIAMPKLPLRELPVEAVISCDVDRTITELLAFSHSDLEYGSGRSTKYSFAHMERQLARRVLDGVALIELNPNCALPLFHFEGEAFLEHFTLMDDVAETLPQAPLLPSRDVIHQDFEKLGAVTTARSLTSCLESCCFYLLRTHSLPHEPLKEYCEMWVPELAAEVPFDRPSLRELQLQHVQQLYEVAEDILASITVEDIQDVFCEPLPKSIKDQVATTDGISIFCSALQGGVTSLEKGLKRFIHRFLVSEKAPLPPEQPLRDYLELLSLKGVDPLELRDHFPAEIQLAHTYRLWENTVQRIEIERRASTGVGTSAAHGDVAAVGQLRAQGAQRQGPPPAYSASGELHTVRRQTRRKKRSTLLD</sequence>
<feature type="region of interest" description="Disordered" evidence="7">
    <location>
        <begin position="3673"/>
        <end position="3692"/>
    </location>
</feature>
<feature type="compositionally biased region" description="Low complexity" evidence="7">
    <location>
        <begin position="2962"/>
        <end position="2972"/>
    </location>
</feature>
<keyword evidence="4" id="KW-0863">Zinc-finger</keyword>
<feature type="compositionally biased region" description="Polar residues" evidence="7">
    <location>
        <begin position="3300"/>
        <end position="3311"/>
    </location>
</feature>
<evidence type="ECO:0000313" key="11">
    <source>
        <dbReference type="Proteomes" id="UP001190700"/>
    </source>
</evidence>
<dbReference type="GO" id="GO:0008270">
    <property type="term" value="F:zinc ion binding"/>
    <property type="evidence" value="ECO:0007669"/>
    <property type="project" value="UniProtKB-KW"/>
</dbReference>
<dbReference type="GO" id="GO:0004842">
    <property type="term" value="F:ubiquitin-protein transferase activity"/>
    <property type="evidence" value="ECO:0007669"/>
    <property type="project" value="InterPro"/>
</dbReference>
<keyword evidence="3" id="KW-0479">Metal-binding</keyword>
<dbReference type="GO" id="GO:0002376">
    <property type="term" value="P:immune system process"/>
    <property type="evidence" value="ECO:0007669"/>
    <property type="project" value="UniProtKB-KW"/>
</dbReference>
<dbReference type="InterPro" id="IPR003593">
    <property type="entry name" value="AAA+_ATPase"/>
</dbReference>
<dbReference type="Pfam" id="PF20173">
    <property type="entry name" value="ZnF_RZ-type"/>
    <property type="match status" value="1"/>
</dbReference>
<evidence type="ECO:0000256" key="7">
    <source>
        <dbReference type="SAM" id="MobiDB-lite"/>
    </source>
</evidence>
<feature type="region of interest" description="Disordered" evidence="7">
    <location>
        <begin position="5288"/>
        <end position="5324"/>
    </location>
</feature>
<dbReference type="PANTHER" id="PTHR22605:SF1">
    <property type="entry name" value="RZ-TYPE DOMAIN-CONTAINING PROTEIN"/>
    <property type="match status" value="1"/>
</dbReference>
<dbReference type="InterPro" id="IPR027417">
    <property type="entry name" value="P-loop_NTPase"/>
</dbReference>
<organism evidence="10 11">
    <name type="scientific">Cymbomonas tetramitiformis</name>
    <dbReference type="NCBI Taxonomy" id="36881"/>
    <lineage>
        <taxon>Eukaryota</taxon>
        <taxon>Viridiplantae</taxon>
        <taxon>Chlorophyta</taxon>
        <taxon>Pyramimonadophyceae</taxon>
        <taxon>Pyramimonadales</taxon>
        <taxon>Pyramimonadaceae</taxon>
        <taxon>Cymbomonas</taxon>
    </lineage>
</organism>
<feature type="region of interest" description="Disordered" evidence="7">
    <location>
        <begin position="3843"/>
        <end position="3874"/>
    </location>
</feature>
<dbReference type="GO" id="GO:0005737">
    <property type="term" value="C:cytoplasm"/>
    <property type="evidence" value="ECO:0007669"/>
    <property type="project" value="UniProtKB-SubCell"/>
</dbReference>
<keyword evidence="11" id="KW-1185">Reference proteome</keyword>
<feature type="transmembrane region" description="Helical" evidence="8">
    <location>
        <begin position="3567"/>
        <end position="3598"/>
    </location>
</feature>
<feature type="region of interest" description="Disordered" evidence="7">
    <location>
        <begin position="3299"/>
        <end position="3335"/>
    </location>
</feature>
<feature type="compositionally biased region" description="Basic residues" evidence="7">
    <location>
        <begin position="5310"/>
        <end position="5324"/>
    </location>
</feature>
<evidence type="ECO:0000256" key="8">
    <source>
        <dbReference type="SAM" id="Phobius"/>
    </source>
</evidence>
<feature type="compositionally biased region" description="Basic and acidic residues" evidence="7">
    <location>
        <begin position="3855"/>
        <end position="3874"/>
    </location>
</feature>
<dbReference type="SUPFAM" id="SSF52540">
    <property type="entry name" value="P-loop containing nucleoside triphosphate hydrolases"/>
    <property type="match status" value="2"/>
</dbReference>
<dbReference type="CDD" id="cd00009">
    <property type="entry name" value="AAA"/>
    <property type="match status" value="1"/>
</dbReference>
<dbReference type="PROSITE" id="PS51981">
    <property type="entry name" value="ZF_RZ"/>
    <property type="match status" value="1"/>
</dbReference>
<dbReference type="EMBL" id="LGRX02020066">
    <property type="protein sequence ID" value="KAK3257837.1"/>
    <property type="molecule type" value="Genomic_DNA"/>
</dbReference>
<evidence type="ECO:0000256" key="6">
    <source>
        <dbReference type="ARBA" id="ARBA00022859"/>
    </source>
</evidence>
<dbReference type="Proteomes" id="UP001190700">
    <property type="component" value="Unassembled WGS sequence"/>
</dbReference>
<feature type="domain" description="RZ-type" evidence="9">
    <location>
        <begin position="4457"/>
        <end position="4540"/>
    </location>
</feature>
<keyword evidence="5" id="KW-0862">Zinc</keyword>
<evidence type="ECO:0000313" key="10">
    <source>
        <dbReference type="EMBL" id="KAK3257837.1"/>
    </source>
</evidence>
<keyword evidence="6" id="KW-0391">Immunity</keyword>
<evidence type="ECO:0000256" key="4">
    <source>
        <dbReference type="ARBA" id="ARBA00022771"/>
    </source>
</evidence>
<dbReference type="PANTHER" id="PTHR22605">
    <property type="entry name" value="RZ-TYPE DOMAIN-CONTAINING PROTEIN"/>
    <property type="match status" value="1"/>
</dbReference>
<evidence type="ECO:0000256" key="3">
    <source>
        <dbReference type="ARBA" id="ARBA00022723"/>
    </source>
</evidence>
<name>A0AAE0KRA4_9CHLO</name>
<protein>
    <recommendedName>
        <fullName evidence="9">RZ-type domain-containing protein</fullName>
    </recommendedName>
</protein>
<evidence type="ECO:0000256" key="5">
    <source>
        <dbReference type="ARBA" id="ARBA00022833"/>
    </source>
</evidence>
<feature type="region of interest" description="Disordered" evidence="7">
    <location>
        <begin position="3350"/>
        <end position="3384"/>
    </location>
</feature>
<keyword evidence="8" id="KW-0812">Transmembrane</keyword>
<feature type="compositionally biased region" description="Polar residues" evidence="7">
    <location>
        <begin position="3843"/>
        <end position="3853"/>
    </location>
</feature>
<keyword evidence="2" id="KW-0963">Cytoplasm</keyword>
<dbReference type="Gene3D" id="3.40.50.300">
    <property type="entry name" value="P-loop containing nucleotide triphosphate hydrolases"/>
    <property type="match status" value="2"/>
</dbReference>
<dbReference type="SMART" id="SM00382">
    <property type="entry name" value="AAA"/>
    <property type="match status" value="2"/>
</dbReference>
<dbReference type="InterPro" id="IPR046439">
    <property type="entry name" value="ZF_RZ_dom"/>
</dbReference>
<feature type="transmembrane region" description="Helical" evidence="8">
    <location>
        <begin position="3504"/>
        <end position="3527"/>
    </location>
</feature>
<dbReference type="InterPro" id="IPR031248">
    <property type="entry name" value="RNF213"/>
</dbReference>
<keyword evidence="8" id="KW-0472">Membrane</keyword>
<feature type="region of interest" description="Disordered" evidence="7">
    <location>
        <begin position="2811"/>
        <end position="2847"/>
    </location>
</feature>
<reference evidence="10 11" key="1">
    <citation type="journal article" date="2015" name="Genome Biol. Evol.">
        <title>Comparative Genomics of a Bacterivorous Green Alga Reveals Evolutionary Causalities and Consequences of Phago-Mixotrophic Mode of Nutrition.</title>
        <authorList>
            <person name="Burns J.A."/>
            <person name="Paasch A."/>
            <person name="Narechania A."/>
            <person name="Kim E."/>
        </authorList>
    </citation>
    <scope>NUCLEOTIDE SEQUENCE [LARGE SCALE GENOMIC DNA]</scope>
    <source>
        <strain evidence="10 11">PLY_AMNH</strain>
    </source>
</reference>
<dbReference type="GO" id="GO:0016887">
    <property type="term" value="F:ATP hydrolysis activity"/>
    <property type="evidence" value="ECO:0007669"/>
    <property type="project" value="InterPro"/>
</dbReference>
<feature type="region of interest" description="Disordered" evidence="7">
    <location>
        <begin position="2942"/>
        <end position="2982"/>
    </location>
</feature>